<evidence type="ECO:0000313" key="1">
    <source>
        <dbReference type="EMBL" id="EIM77248.1"/>
    </source>
</evidence>
<sequence>MLACIVQARLGSSRLPNKILLPFYEGKSVLEILLTKISAHFPSLKLIVATTVSLSDQPIVDLCEKLQVSCFKGDEADVLSRFIDAAEAFQVEKIIRICSDNPLLNLMALQELIQISASSAASYVSFKTSAGTPTIKTHYGLWAEYVTVEALKQVKQLTQESLYREHVTNYIYANSNVFSTYLAPIAKQIEQYPQLRMTLDTKADFELLQQIYAEIPNFDGSPEQLIEKIAANEEWLQIMHKQIIQNEK</sequence>
<protein>
    <submittedName>
        <fullName evidence="1">Polysaccharide biosynthesis protein</fullName>
    </submittedName>
</protein>
<gene>
    <name evidence="1" type="ORF">A3SI_06664</name>
</gene>
<organism evidence="1 2">
    <name type="scientific">Nitritalea halalkaliphila LW7</name>
    <dbReference type="NCBI Taxonomy" id="1189621"/>
    <lineage>
        <taxon>Bacteria</taxon>
        <taxon>Pseudomonadati</taxon>
        <taxon>Bacteroidota</taxon>
        <taxon>Cytophagia</taxon>
        <taxon>Cytophagales</taxon>
        <taxon>Cyclobacteriaceae</taxon>
        <taxon>Nitritalea</taxon>
    </lineage>
</organism>
<dbReference type="AlphaFoldDB" id="I5C5Z6"/>
<dbReference type="GO" id="GO:0005829">
    <property type="term" value="C:cytosol"/>
    <property type="evidence" value="ECO:0007669"/>
    <property type="project" value="TreeGrafter"/>
</dbReference>
<accession>I5C5Z6</accession>
<dbReference type="Pfam" id="PF02348">
    <property type="entry name" value="CTP_transf_3"/>
    <property type="match status" value="1"/>
</dbReference>
<keyword evidence="2" id="KW-1185">Reference proteome</keyword>
<dbReference type="STRING" id="1189621.A3SI_06664"/>
<dbReference type="InterPro" id="IPR003329">
    <property type="entry name" value="Cytidylyl_trans"/>
</dbReference>
<dbReference type="PANTHER" id="PTHR42866">
    <property type="entry name" value="3-DEOXY-MANNO-OCTULOSONATE CYTIDYLYLTRANSFERASE"/>
    <property type="match status" value="1"/>
</dbReference>
<dbReference type="InterPro" id="IPR029044">
    <property type="entry name" value="Nucleotide-diphossugar_trans"/>
</dbReference>
<dbReference type="EMBL" id="AJYA01000015">
    <property type="protein sequence ID" value="EIM77248.1"/>
    <property type="molecule type" value="Genomic_DNA"/>
</dbReference>
<comment type="caution">
    <text evidence="1">The sequence shown here is derived from an EMBL/GenBank/DDBJ whole genome shotgun (WGS) entry which is preliminary data.</text>
</comment>
<dbReference type="Gene3D" id="3.90.550.10">
    <property type="entry name" value="Spore Coat Polysaccharide Biosynthesis Protein SpsA, Chain A"/>
    <property type="match status" value="1"/>
</dbReference>
<dbReference type="OrthoDB" id="9815559at2"/>
<dbReference type="Proteomes" id="UP000005551">
    <property type="component" value="Unassembled WGS sequence"/>
</dbReference>
<dbReference type="SUPFAM" id="SSF53448">
    <property type="entry name" value="Nucleotide-diphospho-sugar transferases"/>
    <property type="match status" value="1"/>
</dbReference>
<dbReference type="PANTHER" id="PTHR42866:SF1">
    <property type="entry name" value="SPORE COAT POLYSACCHARIDE BIOSYNTHESIS PROTEIN SPSF"/>
    <property type="match status" value="1"/>
</dbReference>
<name>I5C5Z6_9BACT</name>
<reference evidence="1 2" key="1">
    <citation type="submission" date="2012-05" db="EMBL/GenBank/DDBJ databases">
        <title>Genome sequence of Nitritalea halalkaliphila LW7.</title>
        <authorList>
            <person name="Jangir P.K."/>
            <person name="Singh A."/>
            <person name="Shivaji S."/>
            <person name="Sharma R."/>
        </authorList>
    </citation>
    <scope>NUCLEOTIDE SEQUENCE [LARGE SCALE GENOMIC DNA]</scope>
    <source>
        <strain evidence="1 2">LW7</strain>
    </source>
</reference>
<dbReference type="RefSeq" id="WP_009054158.1">
    <property type="nucleotide sequence ID" value="NZ_AJYA01000015.1"/>
</dbReference>
<proteinExistence type="predicted"/>
<evidence type="ECO:0000313" key="2">
    <source>
        <dbReference type="Proteomes" id="UP000005551"/>
    </source>
</evidence>